<organism evidence="1">
    <name type="scientific">viral metagenome</name>
    <dbReference type="NCBI Taxonomy" id="1070528"/>
    <lineage>
        <taxon>unclassified sequences</taxon>
        <taxon>metagenomes</taxon>
        <taxon>organismal metagenomes</taxon>
    </lineage>
</organism>
<dbReference type="AlphaFoldDB" id="A0A6M3X5H7"/>
<protein>
    <submittedName>
        <fullName evidence="1">Uncharacterized protein</fullName>
    </submittedName>
</protein>
<name>A0A6M3X5H7_9ZZZZ</name>
<dbReference type="EMBL" id="MT143938">
    <property type="protein sequence ID" value="QJH93006.1"/>
    <property type="molecule type" value="Genomic_DNA"/>
</dbReference>
<evidence type="ECO:0000313" key="1">
    <source>
        <dbReference type="EMBL" id="QJH93006.1"/>
    </source>
</evidence>
<proteinExistence type="predicted"/>
<accession>A0A6M3X5H7</accession>
<reference evidence="1" key="1">
    <citation type="submission" date="2020-03" db="EMBL/GenBank/DDBJ databases">
        <title>The deep terrestrial virosphere.</title>
        <authorList>
            <person name="Holmfeldt K."/>
            <person name="Nilsson E."/>
            <person name="Simone D."/>
            <person name="Lopez-Fernandez M."/>
            <person name="Wu X."/>
            <person name="de Brujin I."/>
            <person name="Lundin D."/>
            <person name="Andersson A."/>
            <person name="Bertilsson S."/>
            <person name="Dopson M."/>
        </authorList>
    </citation>
    <scope>NUCLEOTIDE SEQUENCE</scope>
    <source>
        <strain evidence="1">MM171B02486</strain>
    </source>
</reference>
<sequence length="63" mass="7221">MSERTAWCPRCKRETEQQYWSHRGGWICVDGTKGCGQRVVSQEEYEETQARVAAVTAADIWGK</sequence>
<gene>
    <name evidence="1" type="ORF">MM171B02486_0006</name>
</gene>